<reference evidence="3 4" key="1">
    <citation type="submission" date="2023-01" db="EMBL/GenBank/DDBJ databases">
        <title>Novel species of the genus Asticcacaulis isolated from rivers.</title>
        <authorList>
            <person name="Lu H."/>
        </authorList>
    </citation>
    <scope>NUCLEOTIDE SEQUENCE [LARGE SCALE GENOMIC DNA]</scope>
    <source>
        <strain evidence="3 4">LKC15W</strain>
    </source>
</reference>
<dbReference type="RefSeq" id="WP_272744661.1">
    <property type="nucleotide sequence ID" value="NZ_JAQQKV010000002.1"/>
</dbReference>
<gene>
    <name evidence="3" type="ORF">PQU98_09275</name>
</gene>
<dbReference type="Gene3D" id="3.90.1720.10">
    <property type="entry name" value="endopeptidase domain like (from Nostoc punctiforme)"/>
    <property type="match status" value="1"/>
</dbReference>
<dbReference type="InterPro" id="IPR038765">
    <property type="entry name" value="Papain-like_cys_pep_sf"/>
</dbReference>
<evidence type="ECO:0000259" key="2">
    <source>
        <dbReference type="PROSITE" id="PS50911"/>
    </source>
</evidence>
<comment type="caution">
    <text evidence="3">The sequence shown here is derived from an EMBL/GenBank/DDBJ whole genome shotgun (WGS) entry which is preliminary data.</text>
</comment>
<dbReference type="InterPro" id="IPR007921">
    <property type="entry name" value="CHAP_dom"/>
</dbReference>
<evidence type="ECO:0000256" key="1">
    <source>
        <dbReference type="SAM" id="MobiDB-lite"/>
    </source>
</evidence>
<dbReference type="PROSITE" id="PS50911">
    <property type="entry name" value="CHAP"/>
    <property type="match status" value="1"/>
</dbReference>
<organism evidence="3 4">
    <name type="scientific">Asticcacaulis machinosus</name>
    <dbReference type="NCBI Taxonomy" id="2984211"/>
    <lineage>
        <taxon>Bacteria</taxon>
        <taxon>Pseudomonadati</taxon>
        <taxon>Pseudomonadota</taxon>
        <taxon>Alphaproteobacteria</taxon>
        <taxon>Caulobacterales</taxon>
        <taxon>Caulobacteraceae</taxon>
        <taxon>Asticcacaulis</taxon>
    </lineage>
</organism>
<proteinExistence type="predicted"/>
<feature type="domain" description="Peptidase C51" evidence="2">
    <location>
        <begin position="1"/>
        <end position="116"/>
    </location>
</feature>
<dbReference type="Pfam" id="PF05257">
    <property type="entry name" value="CHAP"/>
    <property type="match status" value="1"/>
</dbReference>
<feature type="compositionally biased region" description="Basic and acidic residues" evidence="1">
    <location>
        <begin position="233"/>
        <end position="288"/>
    </location>
</feature>
<dbReference type="EMBL" id="JAQQKV010000002">
    <property type="protein sequence ID" value="MDC7676319.1"/>
    <property type="molecule type" value="Genomic_DNA"/>
</dbReference>
<feature type="region of interest" description="Disordered" evidence="1">
    <location>
        <begin position="228"/>
        <end position="288"/>
    </location>
</feature>
<dbReference type="SUPFAM" id="SSF54001">
    <property type="entry name" value="Cysteine proteinases"/>
    <property type="match status" value="1"/>
</dbReference>
<dbReference type="Proteomes" id="UP001218579">
    <property type="component" value="Unassembled WGS sequence"/>
</dbReference>
<keyword evidence="4" id="KW-1185">Reference proteome</keyword>
<name>A0ABT5HJ91_9CAUL</name>
<evidence type="ECO:0000313" key="4">
    <source>
        <dbReference type="Proteomes" id="UP001218579"/>
    </source>
</evidence>
<sequence length="288" mass="30677">MAAAPMAQAAEKSPYWQCVTFARSITGMQIFGDAWTWWEKASGKYDKGQAPQAGAVLVFQPTGKMRVGHVAVVSQVVTDRIIQITHANWSPINGRRGQVEKDVTVVDVSDKGDWSKVKVWYGPINDLGTSVYPTYGFIYAAAQKGQNIGQSLTASIAETFSGDKAENAAPVPYTVMKANDAKIAEKKAIDSVDTRAIEAKLLAANLIDAPTIPVKKSDKPAAMKTKAVVKADASSKKTDAKKADAKSSSKKLADKSTAKTADKATDKAKTDKKVATAKASKPEAKKAA</sequence>
<evidence type="ECO:0000313" key="3">
    <source>
        <dbReference type="EMBL" id="MDC7676319.1"/>
    </source>
</evidence>
<protein>
    <submittedName>
        <fullName evidence="3">CHAP domain-containing protein</fullName>
    </submittedName>
</protein>
<accession>A0ABT5HJ91</accession>